<gene>
    <name evidence="1" type="ORF">GCM10023196_041800</name>
</gene>
<evidence type="ECO:0000313" key="2">
    <source>
        <dbReference type="Proteomes" id="UP001501442"/>
    </source>
</evidence>
<dbReference type="InterPro" id="IPR046309">
    <property type="entry name" value="DUF6424"/>
</dbReference>
<accession>A0ABP8UB88</accession>
<comment type="caution">
    <text evidence="1">The sequence shown here is derived from an EMBL/GenBank/DDBJ whole genome shotgun (WGS) entry which is preliminary data.</text>
</comment>
<dbReference type="Proteomes" id="UP001501442">
    <property type="component" value="Unassembled WGS sequence"/>
</dbReference>
<keyword evidence="2" id="KW-1185">Reference proteome</keyword>
<name>A0ABP8UB88_9ACTN</name>
<organism evidence="1 2">
    <name type="scientific">Actinoallomurus vinaceus</name>
    <dbReference type="NCBI Taxonomy" id="1080074"/>
    <lineage>
        <taxon>Bacteria</taxon>
        <taxon>Bacillati</taxon>
        <taxon>Actinomycetota</taxon>
        <taxon>Actinomycetes</taxon>
        <taxon>Streptosporangiales</taxon>
        <taxon>Thermomonosporaceae</taxon>
        <taxon>Actinoallomurus</taxon>
    </lineage>
</organism>
<dbReference type="Pfam" id="PF19988">
    <property type="entry name" value="DUF6424"/>
    <property type="match status" value="1"/>
</dbReference>
<dbReference type="RefSeq" id="WP_345432588.1">
    <property type="nucleotide sequence ID" value="NZ_BAABHK010000005.1"/>
</dbReference>
<protein>
    <submittedName>
        <fullName evidence="1">Uncharacterized protein</fullName>
    </submittedName>
</protein>
<proteinExistence type="predicted"/>
<evidence type="ECO:0000313" key="1">
    <source>
        <dbReference type="EMBL" id="GAA4627857.1"/>
    </source>
</evidence>
<sequence length="257" mass="28580">MTSSSTGTHVESEDHPWSVYIADHPQRTESHWFTEAKRTAHKILADSGQDRLPYGPGPWEMHHGGSLWVRSANGWQMYLARAGIEWSTQFCADPVKVDRLRRDALTLVTAFPNTLPALADLGYDEAEQILNEEIKDADGIARYTDSLFNSCVPLTKSDHQGILPKAAGEHHYPWPVKSADFFRRDDFQLWVTLPDGTHGAVTPLAPRGSGDGRVRLVYARHGTSQGDAIATAQREHKAVILPPDHPLARQAYARQTG</sequence>
<dbReference type="EMBL" id="BAABHK010000005">
    <property type="protein sequence ID" value="GAA4627857.1"/>
    <property type="molecule type" value="Genomic_DNA"/>
</dbReference>
<reference evidence="2" key="1">
    <citation type="journal article" date="2019" name="Int. J. Syst. Evol. Microbiol.">
        <title>The Global Catalogue of Microorganisms (GCM) 10K type strain sequencing project: providing services to taxonomists for standard genome sequencing and annotation.</title>
        <authorList>
            <consortium name="The Broad Institute Genomics Platform"/>
            <consortium name="The Broad Institute Genome Sequencing Center for Infectious Disease"/>
            <person name="Wu L."/>
            <person name="Ma J."/>
        </authorList>
    </citation>
    <scope>NUCLEOTIDE SEQUENCE [LARGE SCALE GENOMIC DNA]</scope>
    <source>
        <strain evidence="2">JCM 17939</strain>
    </source>
</reference>